<evidence type="ECO:0000256" key="8">
    <source>
        <dbReference type="PROSITE-ProRule" id="PRU00282"/>
    </source>
</evidence>
<evidence type="ECO:0000256" key="4">
    <source>
        <dbReference type="ARBA" id="ARBA00022692"/>
    </source>
</evidence>
<evidence type="ECO:0000256" key="6">
    <source>
        <dbReference type="ARBA" id="ARBA00022989"/>
    </source>
</evidence>
<feature type="non-terminal residue" evidence="10">
    <location>
        <position position="110"/>
    </location>
</feature>
<dbReference type="PROSITE" id="PS50920">
    <property type="entry name" value="SOLCAR"/>
    <property type="match status" value="1"/>
</dbReference>
<evidence type="ECO:0000256" key="3">
    <source>
        <dbReference type="ARBA" id="ARBA00022448"/>
    </source>
</evidence>
<evidence type="ECO:0000256" key="5">
    <source>
        <dbReference type="ARBA" id="ARBA00022737"/>
    </source>
</evidence>
<evidence type="ECO:0000256" key="1">
    <source>
        <dbReference type="ARBA" id="ARBA00004141"/>
    </source>
</evidence>
<dbReference type="InterPro" id="IPR023395">
    <property type="entry name" value="MCP_dom_sf"/>
</dbReference>
<dbReference type="Pfam" id="PF00153">
    <property type="entry name" value="Mito_carr"/>
    <property type="match status" value="1"/>
</dbReference>
<evidence type="ECO:0000313" key="10">
    <source>
        <dbReference type="EMBL" id="WVZ06157.1"/>
    </source>
</evidence>
<dbReference type="Gene3D" id="1.50.40.10">
    <property type="entry name" value="Mitochondrial carrier domain"/>
    <property type="match status" value="1"/>
</dbReference>
<comment type="subcellular location">
    <subcellularLocation>
        <location evidence="1">Membrane</location>
        <topology evidence="1">Multi-pass membrane protein</topology>
    </subcellularLocation>
</comment>
<dbReference type="Proteomes" id="UP001374535">
    <property type="component" value="Chromosome 6"/>
</dbReference>
<evidence type="ECO:0000256" key="7">
    <source>
        <dbReference type="ARBA" id="ARBA00023136"/>
    </source>
</evidence>
<evidence type="ECO:0000256" key="2">
    <source>
        <dbReference type="ARBA" id="ARBA00006375"/>
    </source>
</evidence>
<dbReference type="AlphaFoldDB" id="A0AAQ3NBS0"/>
<gene>
    <name evidence="10" type="ORF">V8G54_019503</name>
</gene>
<comment type="similarity">
    <text evidence="2 9">Belongs to the mitochondrial carrier (TC 2.A.29) family.</text>
</comment>
<evidence type="ECO:0000313" key="11">
    <source>
        <dbReference type="Proteomes" id="UP001374535"/>
    </source>
</evidence>
<organism evidence="10 11">
    <name type="scientific">Vigna mungo</name>
    <name type="common">Black gram</name>
    <name type="synonym">Phaseolus mungo</name>
    <dbReference type="NCBI Taxonomy" id="3915"/>
    <lineage>
        <taxon>Eukaryota</taxon>
        <taxon>Viridiplantae</taxon>
        <taxon>Streptophyta</taxon>
        <taxon>Embryophyta</taxon>
        <taxon>Tracheophyta</taxon>
        <taxon>Spermatophyta</taxon>
        <taxon>Magnoliopsida</taxon>
        <taxon>eudicotyledons</taxon>
        <taxon>Gunneridae</taxon>
        <taxon>Pentapetalae</taxon>
        <taxon>rosids</taxon>
        <taxon>fabids</taxon>
        <taxon>Fabales</taxon>
        <taxon>Fabaceae</taxon>
        <taxon>Papilionoideae</taxon>
        <taxon>50 kb inversion clade</taxon>
        <taxon>NPAAA clade</taxon>
        <taxon>indigoferoid/millettioid clade</taxon>
        <taxon>Phaseoleae</taxon>
        <taxon>Vigna</taxon>
    </lineage>
</organism>
<reference evidence="10 11" key="1">
    <citation type="journal article" date="2023" name="Life. Sci Alliance">
        <title>Evolutionary insights into 3D genome organization and epigenetic landscape of Vigna mungo.</title>
        <authorList>
            <person name="Junaid A."/>
            <person name="Singh B."/>
            <person name="Bhatia S."/>
        </authorList>
    </citation>
    <scope>NUCLEOTIDE SEQUENCE [LARGE SCALE GENOMIC DNA]</scope>
    <source>
        <strain evidence="10">Urdbean</strain>
    </source>
</reference>
<evidence type="ECO:0000256" key="9">
    <source>
        <dbReference type="RuleBase" id="RU000488"/>
    </source>
</evidence>
<dbReference type="InterPro" id="IPR018108">
    <property type="entry name" value="MCP_transmembrane"/>
</dbReference>
<keyword evidence="11" id="KW-1185">Reference proteome</keyword>
<keyword evidence="6" id="KW-1133">Transmembrane helix</keyword>
<keyword evidence="3 9" id="KW-0813">Transport</keyword>
<keyword evidence="4 8" id="KW-0812">Transmembrane</keyword>
<dbReference type="InterPro" id="IPR050391">
    <property type="entry name" value="Mito_Metabolite_Transporter"/>
</dbReference>
<accession>A0AAQ3NBS0</accession>
<sequence length="110" mass="12317">HDVCTIPLDTAKVRLQLQKQPVIGDVIALPKYRGMLGTVATIAREEGLSALWKGIVPGLQRQCVNGGLRIALYDPVKNYFENSRIHRQCFNSSSSWSRGRVFCSLCWLPC</sequence>
<keyword evidence="7 8" id="KW-0472">Membrane</keyword>
<dbReference type="EMBL" id="CP144695">
    <property type="protein sequence ID" value="WVZ06157.1"/>
    <property type="molecule type" value="Genomic_DNA"/>
</dbReference>
<feature type="repeat" description="Solcar" evidence="8">
    <location>
        <begin position="1"/>
        <end position="79"/>
    </location>
</feature>
<name>A0AAQ3NBS0_VIGMU</name>
<keyword evidence="5" id="KW-0677">Repeat</keyword>
<protein>
    <submittedName>
        <fullName evidence="10">Uncharacterized protein</fullName>
    </submittedName>
</protein>
<dbReference type="PANTHER" id="PTHR45618">
    <property type="entry name" value="MITOCHONDRIAL DICARBOXYLATE CARRIER-RELATED"/>
    <property type="match status" value="1"/>
</dbReference>
<dbReference type="SUPFAM" id="SSF103506">
    <property type="entry name" value="Mitochondrial carrier"/>
    <property type="match status" value="1"/>
</dbReference>
<proteinExistence type="inferred from homology"/>
<dbReference type="GO" id="GO:0016020">
    <property type="term" value="C:membrane"/>
    <property type="evidence" value="ECO:0007669"/>
    <property type="project" value="UniProtKB-SubCell"/>
</dbReference>